<keyword evidence="3" id="KW-1185">Reference proteome</keyword>
<gene>
    <name evidence="2" type="ORF">PIB30_104622</name>
</gene>
<organism evidence="2 3">
    <name type="scientific">Stylosanthes scabra</name>
    <dbReference type="NCBI Taxonomy" id="79078"/>
    <lineage>
        <taxon>Eukaryota</taxon>
        <taxon>Viridiplantae</taxon>
        <taxon>Streptophyta</taxon>
        <taxon>Embryophyta</taxon>
        <taxon>Tracheophyta</taxon>
        <taxon>Spermatophyta</taxon>
        <taxon>Magnoliopsida</taxon>
        <taxon>eudicotyledons</taxon>
        <taxon>Gunneridae</taxon>
        <taxon>Pentapetalae</taxon>
        <taxon>rosids</taxon>
        <taxon>fabids</taxon>
        <taxon>Fabales</taxon>
        <taxon>Fabaceae</taxon>
        <taxon>Papilionoideae</taxon>
        <taxon>50 kb inversion clade</taxon>
        <taxon>dalbergioids sensu lato</taxon>
        <taxon>Dalbergieae</taxon>
        <taxon>Pterocarpus clade</taxon>
        <taxon>Stylosanthes</taxon>
    </lineage>
</organism>
<feature type="region of interest" description="Disordered" evidence="1">
    <location>
        <begin position="58"/>
        <end position="81"/>
    </location>
</feature>
<dbReference type="EMBL" id="JASCZI010094270">
    <property type="protein sequence ID" value="MED6153698.1"/>
    <property type="molecule type" value="Genomic_DNA"/>
</dbReference>
<proteinExistence type="predicted"/>
<evidence type="ECO:0000313" key="2">
    <source>
        <dbReference type="EMBL" id="MED6153698.1"/>
    </source>
</evidence>
<feature type="compositionally biased region" description="Polar residues" evidence="1">
    <location>
        <begin position="60"/>
        <end position="70"/>
    </location>
</feature>
<feature type="non-terminal residue" evidence="2">
    <location>
        <position position="1"/>
    </location>
</feature>
<name>A0ABU6U0A9_9FABA</name>
<accession>A0ABU6U0A9</accession>
<evidence type="ECO:0000256" key="1">
    <source>
        <dbReference type="SAM" id="MobiDB-lite"/>
    </source>
</evidence>
<comment type="caution">
    <text evidence="2">The sequence shown here is derived from an EMBL/GenBank/DDBJ whole genome shotgun (WGS) entry which is preliminary data.</text>
</comment>
<feature type="region of interest" description="Disordered" evidence="1">
    <location>
        <begin position="1"/>
        <end position="31"/>
    </location>
</feature>
<dbReference type="Proteomes" id="UP001341840">
    <property type="component" value="Unassembled WGS sequence"/>
</dbReference>
<feature type="non-terminal residue" evidence="2">
    <location>
        <position position="81"/>
    </location>
</feature>
<evidence type="ECO:0000313" key="3">
    <source>
        <dbReference type="Proteomes" id="UP001341840"/>
    </source>
</evidence>
<sequence>PPSSHPAITSFPQQHQESTPATPQQPQTDHVTIASATAEPSTTVHVSISSIEIVLPISPAQGTPTQNPPINTHIMDTRSKT</sequence>
<reference evidence="2 3" key="1">
    <citation type="journal article" date="2023" name="Plants (Basel)">
        <title>Bridging the Gap: Combining Genomics and Transcriptomics Approaches to Understand Stylosanthes scabra, an Orphan Legume from the Brazilian Caatinga.</title>
        <authorList>
            <person name="Ferreira-Neto J.R.C."/>
            <person name="da Silva M.D."/>
            <person name="Binneck E."/>
            <person name="de Melo N.F."/>
            <person name="da Silva R.H."/>
            <person name="de Melo A.L.T.M."/>
            <person name="Pandolfi V."/>
            <person name="Bustamante F.O."/>
            <person name="Brasileiro-Vidal A.C."/>
            <person name="Benko-Iseppon A.M."/>
        </authorList>
    </citation>
    <scope>NUCLEOTIDE SEQUENCE [LARGE SCALE GENOMIC DNA]</scope>
    <source>
        <tissue evidence="2">Leaves</tissue>
    </source>
</reference>
<protein>
    <submittedName>
        <fullName evidence="2">Uncharacterized protein</fullName>
    </submittedName>
</protein>